<feature type="non-terminal residue" evidence="1">
    <location>
        <position position="38"/>
    </location>
</feature>
<protein>
    <submittedName>
        <fullName evidence="1">Uncharacterized protein</fullName>
    </submittedName>
</protein>
<evidence type="ECO:0000313" key="1">
    <source>
        <dbReference type="EMBL" id="KRX75926.1"/>
    </source>
</evidence>
<proteinExistence type="predicted"/>
<dbReference type="Proteomes" id="UP000054783">
    <property type="component" value="Unassembled WGS sequence"/>
</dbReference>
<evidence type="ECO:0000313" key="2">
    <source>
        <dbReference type="Proteomes" id="UP000054783"/>
    </source>
</evidence>
<sequence>MVGDLWKIERFGGGEGVGDEEGLTWMEVYAGACGCAGG</sequence>
<comment type="caution">
    <text evidence="1">The sequence shown here is derived from an EMBL/GenBank/DDBJ whole genome shotgun (WGS) entry which is preliminary data.</text>
</comment>
<reference evidence="1 2" key="1">
    <citation type="submission" date="2015-01" db="EMBL/GenBank/DDBJ databases">
        <title>Evolution of Trichinella species and genotypes.</title>
        <authorList>
            <person name="Korhonen P.K."/>
            <person name="Edoardo P."/>
            <person name="Giuseppe L.R."/>
            <person name="Gasser R.B."/>
        </authorList>
    </citation>
    <scope>NUCLEOTIDE SEQUENCE [LARGE SCALE GENOMIC DNA]</scope>
    <source>
        <strain evidence="1">ISS2496</strain>
    </source>
</reference>
<name>A0A0V0WJE0_9BILA</name>
<dbReference type="AlphaFoldDB" id="A0A0V0WJE0"/>
<gene>
    <name evidence="1" type="ORF">T12_12592</name>
</gene>
<organism evidence="1 2">
    <name type="scientific">Trichinella patagoniensis</name>
    <dbReference type="NCBI Taxonomy" id="990121"/>
    <lineage>
        <taxon>Eukaryota</taxon>
        <taxon>Metazoa</taxon>
        <taxon>Ecdysozoa</taxon>
        <taxon>Nematoda</taxon>
        <taxon>Enoplea</taxon>
        <taxon>Dorylaimia</taxon>
        <taxon>Trichinellida</taxon>
        <taxon>Trichinellidae</taxon>
        <taxon>Trichinella</taxon>
    </lineage>
</organism>
<accession>A0A0V0WJE0</accession>
<dbReference type="EMBL" id="JYDQ01005594">
    <property type="protein sequence ID" value="KRX75926.1"/>
    <property type="molecule type" value="Genomic_DNA"/>
</dbReference>
<keyword evidence="2" id="KW-1185">Reference proteome</keyword>